<accession>A0ABT3LAK9</accession>
<gene>
    <name evidence="6" type="ORF">K4A83_20000</name>
</gene>
<evidence type="ECO:0000313" key="6">
    <source>
        <dbReference type="EMBL" id="MCW6038539.1"/>
    </source>
</evidence>
<dbReference type="Pfam" id="PF00497">
    <property type="entry name" value="SBP_bac_3"/>
    <property type="match status" value="1"/>
</dbReference>
<dbReference type="SMART" id="SM00062">
    <property type="entry name" value="PBPb"/>
    <property type="match status" value="1"/>
</dbReference>
<dbReference type="PANTHER" id="PTHR30085">
    <property type="entry name" value="AMINO ACID ABC TRANSPORTER PERMEASE"/>
    <property type="match status" value="1"/>
</dbReference>
<evidence type="ECO:0000256" key="2">
    <source>
        <dbReference type="ARBA" id="ARBA00022448"/>
    </source>
</evidence>
<dbReference type="InterPro" id="IPR001638">
    <property type="entry name" value="Solute-binding_3/MltF_N"/>
</dbReference>
<feature type="signal peptide" evidence="4">
    <location>
        <begin position="1"/>
        <end position="21"/>
    </location>
</feature>
<keyword evidence="7" id="KW-1185">Reference proteome</keyword>
<proteinExistence type="inferred from homology"/>
<dbReference type="SUPFAM" id="SSF53850">
    <property type="entry name" value="Periplasmic binding protein-like II"/>
    <property type="match status" value="1"/>
</dbReference>
<feature type="chain" id="PRO_5046940396" evidence="4">
    <location>
        <begin position="22"/>
        <end position="303"/>
    </location>
</feature>
<evidence type="ECO:0000259" key="5">
    <source>
        <dbReference type="SMART" id="SM00062"/>
    </source>
</evidence>
<dbReference type="EMBL" id="JAIHOM010000146">
    <property type="protein sequence ID" value="MCW6038539.1"/>
    <property type="molecule type" value="Genomic_DNA"/>
</dbReference>
<evidence type="ECO:0000256" key="3">
    <source>
        <dbReference type="ARBA" id="ARBA00022729"/>
    </source>
</evidence>
<comment type="similarity">
    <text evidence="1">Belongs to the bacterial solute-binding protein 3 family.</text>
</comment>
<organism evidence="6 7">
    <name type="scientific">Spirulina subsalsa FACHB-351</name>
    <dbReference type="NCBI Taxonomy" id="234711"/>
    <lineage>
        <taxon>Bacteria</taxon>
        <taxon>Bacillati</taxon>
        <taxon>Cyanobacteriota</taxon>
        <taxon>Cyanophyceae</taxon>
        <taxon>Spirulinales</taxon>
        <taxon>Spirulinaceae</taxon>
        <taxon>Spirulina</taxon>
    </lineage>
</organism>
<feature type="domain" description="Solute-binding protein family 3/N-terminal" evidence="5">
    <location>
        <begin position="36"/>
        <end position="269"/>
    </location>
</feature>
<keyword evidence="3 4" id="KW-0732">Signal</keyword>
<comment type="caution">
    <text evidence="6">The sequence shown here is derived from an EMBL/GenBank/DDBJ whole genome shotgun (WGS) entry which is preliminary data.</text>
</comment>
<dbReference type="Proteomes" id="UP001526426">
    <property type="component" value="Unassembled WGS sequence"/>
</dbReference>
<evidence type="ECO:0000313" key="7">
    <source>
        <dbReference type="Proteomes" id="UP001526426"/>
    </source>
</evidence>
<name>A0ABT3LAK9_9CYAN</name>
<evidence type="ECO:0000256" key="1">
    <source>
        <dbReference type="ARBA" id="ARBA00010333"/>
    </source>
</evidence>
<evidence type="ECO:0000256" key="4">
    <source>
        <dbReference type="SAM" id="SignalP"/>
    </source>
</evidence>
<dbReference type="CDD" id="cd13688">
    <property type="entry name" value="PBP2_GltI_DEBP"/>
    <property type="match status" value="1"/>
</dbReference>
<dbReference type="InterPro" id="IPR051455">
    <property type="entry name" value="Bact_solute-bind_prot3"/>
</dbReference>
<dbReference type="Gene3D" id="3.40.190.10">
    <property type="entry name" value="Periplasmic binding protein-like II"/>
    <property type="match status" value="2"/>
</dbReference>
<keyword evidence="2" id="KW-0813">Transport</keyword>
<reference evidence="6 7" key="1">
    <citation type="submission" date="2021-08" db="EMBL/GenBank/DDBJ databases">
        <title>Draft genome sequence of Spirulina subsalsa with high tolerance to salinity and hype-accumulation of phycocyanin.</title>
        <authorList>
            <person name="Pei H."/>
            <person name="Jiang L."/>
        </authorList>
    </citation>
    <scope>NUCLEOTIDE SEQUENCE [LARGE SCALE GENOMIC DNA]</scope>
    <source>
        <strain evidence="6 7">FACHB-351</strain>
    </source>
</reference>
<dbReference type="PANTHER" id="PTHR30085:SF2">
    <property type="entry name" value="GLUTAMATE_ASPARTATE IMPORT SOLUTE-BINDING PROTEIN"/>
    <property type="match status" value="1"/>
</dbReference>
<protein>
    <submittedName>
        <fullName evidence="6">Amino acid ABC transporter substrate-binding protein</fullName>
    </submittedName>
</protein>
<sequence>MLKTIGIVAAMATTMFASASAEELTGTLKKIKDTGVVTIGHRDSSVPFSYLDENQQPVGYAIDICLSVVDALKSRLEMDALEVKYNPVTSATRIPLIANGTVDMECGSTFNTPERQKQVAFANTYFLTANRFVSKKTSGLNAVADLSGKTVVSTSGTANIQELATVNVEKKLGMNIVAANDHAEAFLMLDTGRAAAFVMDDILLASLVAGARNPADYVISSEAFSAPQPYAIMLRRGDEQFKSFVDEATANLYKTPQMLEIYDKWFNKPIPPRGLNLKVSLDPALKRAFEQPTDSADPASYQQ</sequence>